<protein>
    <submittedName>
        <fullName evidence="1">Uncharacterized protein</fullName>
    </submittedName>
</protein>
<dbReference type="Proteomes" id="UP000256645">
    <property type="component" value="Unassembled WGS sequence"/>
</dbReference>
<gene>
    <name evidence="1" type="ORF">BP6252_13949</name>
</gene>
<dbReference type="AlphaFoldDB" id="A0A3D8Q5A2"/>
<dbReference type="EMBL" id="PDLM01000027">
    <property type="protein sequence ID" value="RDW56996.1"/>
    <property type="molecule type" value="Genomic_DNA"/>
</dbReference>
<evidence type="ECO:0000313" key="1">
    <source>
        <dbReference type="EMBL" id="RDW56996.1"/>
    </source>
</evidence>
<comment type="caution">
    <text evidence="1">The sequence shown here is derived from an EMBL/GenBank/DDBJ whole genome shotgun (WGS) entry which is preliminary data.</text>
</comment>
<name>A0A3D8Q5A2_9HELO</name>
<proteinExistence type="predicted"/>
<accession>A0A3D8Q5A2</accession>
<reference evidence="1 2" key="1">
    <citation type="journal article" date="2018" name="IMA Fungus">
        <title>IMA Genome-F 9: Draft genome sequence of Annulohypoxylon stygium, Aspergillus mulundensis, Berkeleyomyces basicola (syn. Thielaviopsis basicola), Ceratocystis smalleyi, two Cercospora beticola strains, Coleophoma cylindrospora, Fusarium fracticaudum, Phialophora cf. hyalina, and Morchella septimelata.</title>
        <authorList>
            <person name="Wingfield B.D."/>
            <person name="Bills G.F."/>
            <person name="Dong Y."/>
            <person name="Huang W."/>
            <person name="Nel W.J."/>
            <person name="Swalarsk-Parry B.S."/>
            <person name="Vaghefi N."/>
            <person name="Wilken P.M."/>
            <person name="An Z."/>
            <person name="de Beer Z.W."/>
            <person name="De Vos L."/>
            <person name="Chen L."/>
            <person name="Duong T.A."/>
            <person name="Gao Y."/>
            <person name="Hammerbacher A."/>
            <person name="Kikkert J.R."/>
            <person name="Li Y."/>
            <person name="Li H."/>
            <person name="Li K."/>
            <person name="Li Q."/>
            <person name="Liu X."/>
            <person name="Ma X."/>
            <person name="Naidoo K."/>
            <person name="Pethybridge S.J."/>
            <person name="Sun J."/>
            <person name="Steenkamp E.T."/>
            <person name="van der Nest M.A."/>
            <person name="van Wyk S."/>
            <person name="Wingfield M.J."/>
            <person name="Xiong C."/>
            <person name="Yue Q."/>
            <person name="Zhang X."/>
        </authorList>
    </citation>
    <scope>NUCLEOTIDE SEQUENCE [LARGE SCALE GENOMIC DNA]</scope>
    <source>
        <strain evidence="1 2">BP6252</strain>
    </source>
</reference>
<sequence>MRRSGVQIVSHEGDSAFDVYRGWELVVGYPAFTVLDLRQEALLGDTRDTLSIEIREHGFRADRLDPGRFVSKGDKLGVKRGWYALDGNHVHQTALFHKLHYRIAIQTIQTAEDEAYFCINSAGDFKKLSAGKHATLSGRIFWCTQYHIPVVAES</sequence>
<organism evidence="1 2">
    <name type="scientific">Coleophoma cylindrospora</name>
    <dbReference type="NCBI Taxonomy" id="1849047"/>
    <lineage>
        <taxon>Eukaryota</taxon>
        <taxon>Fungi</taxon>
        <taxon>Dikarya</taxon>
        <taxon>Ascomycota</taxon>
        <taxon>Pezizomycotina</taxon>
        <taxon>Leotiomycetes</taxon>
        <taxon>Helotiales</taxon>
        <taxon>Dermateaceae</taxon>
        <taxon>Coleophoma</taxon>
    </lineage>
</organism>
<evidence type="ECO:0000313" key="2">
    <source>
        <dbReference type="Proteomes" id="UP000256645"/>
    </source>
</evidence>
<keyword evidence="2" id="KW-1185">Reference proteome</keyword>